<dbReference type="Proteomes" id="UP000094669">
    <property type="component" value="Unassembled WGS sequence"/>
</dbReference>
<comment type="caution">
    <text evidence="2">The sequence shown here is derived from an EMBL/GenBank/DDBJ whole genome shotgun (WGS) entry which is preliminary data.</text>
</comment>
<accession>A0ABX4YDB1</accession>
<evidence type="ECO:0000313" key="3">
    <source>
        <dbReference type="Proteomes" id="UP000094669"/>
    </source>
</evidence>
<dbReference type="SUPFAM" id="SSF47413">
    <property type="entry name" value="lambda repressor-like DNA-binding domains"/>
    <property type="match status" value="1"/>
</dbReference>
<gene>
    <name evidence="2" type="ORF">BES34_020060</name>
</gene>
<evidence type="ECO:0000259" key="1">
    <source>
        <dbReference type="PROSITE" id="PS50943"/>
    </source>
</evidence>
<feature type="domain" description="HTH cro/C1-type" evidence="1">
    <location>
        <begin position="15"/>
        <end position="70"/>
    </location>
</feature>
<dbReference type="InterPro" id="IPR010982">
    <property type="entry name" value="Lambda_DNA-bd_dom_sf"/>
</dbReference>
<organism evidence="2 3">
    <name type="scientific">Leptospira inadai serovar Lyme</name>
    <dbReference type="NCBI Taxonomy" id="293084"/>
    <lineage>
        <taxon>Bacteria</taxon>
        <taxon>Pseudomonadati</taxon>
        <taxon>Spirochaetota</taxon>
        <taxon>Spirochaetia</taxon>
        <taxon>Leptospirales</taxon>
        <taxon>Leptospiraceae</taxon>
        <taxon>Leptospira</taxon>
    </lineage>
</organism>
<name>A0ABX4YDB1_9LEPT</name>
<dbReference type="InterPro" id="IPR001387">
    <property type="entry name" value="Cro/C1-type_HTH"/>
</dbReference>
<dbReference type="SMART" id="SM00530">
    <property type="entry name" value="HTH_XRE"/>
    <property type="match status" value="1"/>
</dbReference>
<protein>
    <submittedName>
        <fullName evidence="2">XRE family transcriptional regulator</fullName>
    </submittedName>
</protein>
<dbReference type="CDD" id="cd00093">
    <property type="entry name" value="HTH_XRE"/>
    <property type="match status" value="1"/>
</dbReference>
<dbReference type="PROSITE" id="PS50943">
    <property type="entry name" value="HTH_CROC1"/>
    <property type="match status" value="1"/>
</dbReference>
<dbReference type="Gene3D" id="1.10.260.40">
    <property type="entry name" value="lambda repressor-like DNA-binding domains"/>
    <property type="match status" value="1"/>
</dbReference>
<sequence length="72" mass="8044">MNPEEKGNSAAGVILKILRERRNFTYKELSSKLDGVPIDLIIDLESGALPMTNELARKISNLFDVPISLFLK</sequence>
<dbReference type="EMBL" id="MCRM02000035">
    <property type="protein sequence ID" value="PNV72124.1"/>
    <property type="molecule type" value="Genomic_DNA"/>
</dbReference>
<dbReference type="RefSeq" id="WP_010410360.1">
    <property type="nucleotide sequence ID" value="NZ_MCRM02000035.1"/>
</dbReference>
<proteinExistence type="predicted"/>
<reference evidence="2" key="1">
    <citation type="submission" date="2018-01" db="EMBL/GenBank/DDBJ databases">
        <title>Genomic characterization of Leptospira inadai serogroup Lyme isolated from captured rat in Brazil and comparative analysis with human reference strain.</title>
        <authorList>
            <person name="Moreno L.Z."/>
            <person name="Loureiro A.P."/>
            <person name="Miraglia F."/>
            <person name="Kremer F.S."/>
            <person name="Eslabao M.R."/>
            <person name="Dellagostin O.A."/>
            <person name="Lilenbaum W."/>
            <person name="Moreno A.M."/>
        </authorList>
    </citation>
    <scope>NUCLEOTIDE SEQUENCE [LARGE SCALE GENOMIC DNA]</scope>
    <source>
        <strain evidence="2">M34/99</strain>
    </source>
</reference>
<keyword evidence="3" id="KW-1185">Reference proteome</keyword>
<evidence type="ECO:0000313" key="2">
    <source>
        <dbReference type="EMBL" id="PNV72124.1"/>
    </source>
</evidence>
<dbReference type="Pfam" id="PF01381">
    <property type="entry name" value="HTH_3"/>
    <property type="match status" value="1"/>
</dbReference>